<keyword evidence="4" id="KW-1185">Reference proteome</keyword>
<evidence type="ECO:0000256" key="1">
    <source>
        <dbReference type="SAM" id="MobiDB-lite"/>
    </source>
</evidence>
<evidence type="ECO:0000313" key="4">
    <source>
        <dbReference type="Proteomes" id="UP001152300"/>
    </source>
</evidence>
<protein>
    <submittedName>
        <fullName evidence="3">Uncharacterized protein</fullName>
    </submittedName>
</protein>
<reference evidence="3" key="1">
    <citation type="submission" date="2022-11" db="EMBL/GenBank/DDBJ databases">
        <title>Genome Resource of Sclerotinia nivalis Strain SnTB1, a Plant Pathogen Isolated from American Ginseng.</title>
        <authorList>
            <person name="Fan S."/>
        </authorList>
    </citation>
    <scope>NUCLEOTIDE SEQUENCE</scope>
    <source>
        <strain evidence="3">SnTB1</strain>
    </source>
</reference>
<comment type="caution">
    <text evidence="3">The sequence shown here is derived from an EMBL/GenBank/DDBJ whole genome shotgun (WGS) entry which is preliminary data.</text>
</comment>
<gene>
    <name evidence="3" type="ORF">OCU04_003736</name>
</gene>
<sequence length="297" mass="31536">MFKMICTLLCLLFVALVPCVLAGTTTSTSSSSLATTLVYVPTSSNYSTSSSFTMIYPSSVISLGSSLRSAISSNGILSSISSSSWSSASSLPSAILPSTISSTSVPSISSSTLTSEQSVISSSGYSTTSISPGIFSTTAFPSDTSILSSVSSSNLTPTTTTSSASTCSATLSSTDPCPPLELTGGDLDPDEKDMPLTDQKLEKCKEYQASHPPPISNYGPPGSPGYNEYAKMSLHCALLKDLAENVKRRKEYIINTSLAWRSDCVQDAVAWLKKWAPYIEGLNEWLEEHKEDWLPMC</sequence>
<feature type="compositionally biased region" description="Low complexity" evidence="1">
    <location>
        <begin position="151"/>
        <end position="174"/>
    </location>
</feature>
<dbReference type="EMBL" id="JAPEIS010000003">
    <property type="protein sequence ID" value="KAJ8068166.1"/>
    <property type="molecule type" value="Genomic_DNA"/>
</dbReference>
<dbReference type="AlphaFoldDB" id="A0A9X0ASI3"/>
<dbReference type="Proteomes" id="UP001152300">
    <property type="component" value="Unassembled WGS sequence"/>
</dbReference>
<dbReference type="OrthoDB" id="3561356at2759"/>
<feature type="chain" id="PRO_5040844265" evidence="2">
    <location>
        <begin position="23"/>
        <end position="297"/>
    </location>
</feature>
<proteinExistence type="predicted"/>
<feature type="region of interest" description="Disordered" evidence="1">
    <location>
        <begin position="151"/>
        <end position="195"/>
    </location>
</feature>
<evidence type="ECO:0000313" key="3">
    <source>
        <dbReference type="EMBL" id="KAJ8068166.1"/>
    </source>
</evidence>
<accession>A0A9X0ASI3</accession>
<feature type="signal peptide" evidence="2">
    <location>
        <begin position="1"/>
        <end position="22"/>
    </location>
</feature>
<name>A0A9X0ASI3_9HELO</name>
<keyword evidence="2" id="KW-0732">Signal</keyword>
<organism evidence="3 4">
    <name type="scientific">Sclerotinia nivalis</name>
    <dbReference type="NCBI Taxonomy" id="352851"/>
    <lineage>
        <taxon>Eukaryota</taxon>
        <taxon>Fungi</taxon>
        <taxon>Dikarya</taxon>
        <taxon>Ascomycota</taxon>
        <taxon>Pezizomycotina</taxon>
        <taxon>Leotiomycetes</taxon>
        <taxon>Helotiales</taxon>
        <taxon>Sclerotiniaceae</taxon>
        <taxon>Sclerotinia</taxon>
    </lineage>
</organism>
<evidence type="ECO:0000256" key="2">
    <source>
        <dbReference type="SAM" id="SignalP"/>
    </source>
</evidence>